<gene>
    <name evidence="1" type="ORF">MUN53_08650</name>
</gene>
<dbReference type="Proteomes" id="UP001165444">
    <property type="component" value="Unassembled WGS sequence"/>
</dbReference>
<sequence>MKKELVRCKDCANGRTPKDIVVRCMVLGVGKVANAYRYCEKFYPKEISKSKKA</sequence>
<name>A0ABT0C102_9BACT</name>
<keyword evidence="2" id="KW-1185">Reference proteome</keyword>
<organism evidence="1 2">
    <name type="scientific">Parabacteroides faecalis</name>
    <dbReference type="NCBI Taxonomy" id="2924040"/>
    <lineage>
        <taxon>Bacteria</taxon>
        <taxon>Pseudomonadati</taxon>
        <taxon>Bacteroidota</taxon>
        <taxon>Bacteroidia</taxon>
        <taxon>Bacteroidales</taxon>
        <taxon>Tannerellaceae</taxon>
        <taxon>Parabacteroides</taxon>
    </lineage>
</organism>
<accession>A0ABT0C102</accession>
<dbReference type="EMBL" id="JAKZMM010000018">
    <property type="protein sequence ID" value="MCJ2380676.1"/>
    <property type="molecule type" value="Genomic_DNA"/>
</dbReference>
<reference evidence="1 2" key="1">
    <citation type="submission" date="2022-03" db="EMBL/GenBank/DDBJ databases">
        <title>Parabacteroides sp. nov. isolated from swine feces.</title>
        <authorList>
            <person name="Bak J.E."/>
        </authorList>
    </citation>
    <scope>NUCLEOTIDE SEQUENCE [LARGE SCALE GENOMIC DNA]</scope>
    <source>
        <strain evidence="1 2">AGMB00274</strain>
    </source>
</reference>
<evidence type="ECO:0000313" key="1">
    <source>
        <dbReference type="EMBL" id="MCJ2380676.1"/>
    </source>
</evidence>
<proteinExistence type="predicted"/>
<protein>
    <submittedName>
        <fullName evidence="1">Uncharacterized protein</fullName>
    </submittedName>
</protein>
<dbReference type="RefSeq" id="WP_243324792.1">
    <property type="nucleotide sequence ID" value="NZ_JAKZMM010000018.1"/>
</dbReference>
<evidence type="ECO:0000313" key="2">
    <source>
        <dbReference type="Proteomes" id="UP001165444"/>
    </source>
</evidence>
<comment type="caution">
    <text evidence="1">The sequence shown here is derived from an EMBL/GenBank/DDBJ whole genome shotgun (WGS) entry which is preliminary data.</text>
</comment>